<sequence length="100" mass="10344">MHKPAPEVPMIVLTDDQAVHAYADTLFDAGIPLAVVSSAYSDVVPYMLGNNGHTVALVADVDDPEQLAGAIVTVERRLGPVGAVVRYATDLPATSVSSAA</sequence>
<evidence type="ECO:0000313" key="2">
    <source>
        <dbReference type="Proteomes" id="UP000267536"/>
    </source>
</evidence>
<reference evidence="1 2" key="1">
    <citation type="submission" date="2018-11" db="EMBL/GenBank/DDBJ databases">
        <title>Draft genome sequence of Gordonia sp. RS15-1S isolated from rice stems.</title>
        <authorList>
            <person name="Muangham S."/>
        </authorList>
    </citation>
    <scope>NUCLEOTIDE SEQUENCE [LARGE SCALE GENOMIC DNA]</scope>
    <source>
        <strain evidence="1 2">RS15-1S</strain>
    </source>
</reference>
<accession>A0A3N4GQR9</accession>
<comment type="caution">
    <text evidence="1">The sequence shown here is derived from an EMBL/GenBank/DDBJ whole genome shotgun (WGS) entry which is preliminary data.</text>
</comment>
<gene>
    <name evidence="1" type="ORF">EF294_05500</name>
</gene>
<keyword evidence="2" id="KW-1185">Reference proteome</keyword>
<evidence type="ECO:0000313" key="1">
    <source>
        <dbReference type="EMBL" id="RPA65289.1"/>
    </source>
</evidence>
<dbReference type="OrthoDB" id="4377272at2"/>
<dbReference type="EMBL" id="RKMH01000003">
    <property type="protein sequence ID" value="RPA65289.1"/>
    <property type="molecule type" value="Genomic_DNA"/>
</dbReference>
<proteinExistence type="predicted"/>
<dbReference type="RefSeq" id="WP_123926729.1">
    <property type="nucleotide sequence ID" value="NZ_JBPSDP010000003.1"/>
</dbReference>
<dbReference type="Proteomes" id="UP000267536">
    <property type="component" value="Unassembled WGS sequence"/>
</dbReference>
<protein>
    <submittedName>
        <fullName evidence="1">Uncharacterized protein</fullName>
    </submittedName>
</protein>
<dbReference type="AlphaFoldDB" id="A0A3N4GQR9"/>
<organism evidence="1 2">
    <name type="scientific">Gordonia oryzae</name>
    <dbReference type="NCBI Taxonomy" id="2487349"/>
    <lineage>
        <taxon>Bacteria</taxon>
        <taxon>Bacillati</taxon>
        <taxon>Actinomycetota</taxon>
        <taxon>Actinomycetes</taxon>
        <taxon>Mycobacteriales</taxon>
        <taxon>Gordoniaceae</taxon>
        <taxon>Gordonia</taxon>
    </lineage>
</organism>
<name>A0A3N4GQR9_9ACTN</name>